<gene>
    <name evidence="2" type="ORF">ACFMB1_18815</name>
</gene>
<evidence type="ECO:0008006" key="4">
    <source>
        <dbReference type="Google" id="ProtNLM"/>
    </source>
</evidence>
<protein>
    <recommendedName>
        <fullName evidence="4">PEP-CTERM protein-sorting domain-containing protein</fullName>
    </recommendedName>
</protein>
<proteinExistence type="predicted"/>
<evidence type="ECO:0000256" key="1">
    <source>
        <dbReference type="SAM" id="SignalP"/>
    </source>
</evidence>
<evidence type="ECO:0000313" key="2">
    <source>
        <dbReference type="EMBL" id="MFC6037613.1"/>
    </source>
</evidence>
<comment type="caution">
    <text evidence="2">The sequence shown here is derived from an EMBL/GenBank/DDBJ whole genome shotgun (WGS) entry which is preliminary data.</text>
</comment>
<dbReference type="RefSeq" id="WP_379880999.1">
    <property type="nucleotide sequence ID" value="NZ_JBHPON010000003.1"/>
</dbReference>
<dbReference type="SUPFAM" id="SSF82171">
    <property type="entry name" value="DPP6 N-terminal domain-like"/>
    <property type="match status" value="1"/>
</dbReference>
<dbReference type="Proteomes" id="UP001596116">
    <property type="component" value="Unassembled WGS sequence"/>
</dbReference>
<sequence length="388" mass="39661">MTAEIFRSRLFLLSSVVAAFAFTPAAAAPVALATELVFDGAASGDGVSAPRLGSDGSGNYVVFQLNDIGPFGVGPGAVVFQRLTSAGASSGAPQVISRNVSNETAPDGSGQYVVYVSDDDFDGQGDAVRLIDLSTSSDFLVADGLSGAGPISDVRISGERIAWNQGDIIFFTQVTTIGTGVPPTVVRGPVPASSATEIDSRFIVWTEQVAGFDMETRAQEIGGASFFVTSDDLSDGFNEITPATFGDLIAFGLVDNATGLADIVLRDIAAATMTTFLLGLEGLSALSLSQDFLAFNALDAGGVSQAFILSLLDGGVLQLTNGQNGGGVSDVFGDFVAYTSGDQLFVAELGEGVAEIPVPPAFALFGLGLAGLAASRRRRAASGLEKGI</sequence>
<keyword evidence="3" id="KW-1185">Reference proteome</keyword>
<dbReference type="EMBL" id="JBHPON010000003">
    <property type="protein sequence ID" value="MFC6037613.1"/>
    <property type="molecule type" value="Genomic_DNA"/>
</dbReference>
<evidence type="ECO:0000313" key="3">
    <source>
        <dbReference type="Proteomes" id="UP001596116"/>
    </source>
</evidence>
<keyword evidence="1" id="KW-0732">Signal</keyword>
<reference evidence="2 3" key="1">
    <citation type="submission" date="2024-09" db="EMBL/GenBank/DDBJ databases">
        <authorList>
            <person name="Zhang Z.-H."/>
        </authorList>
    </citation>
    <scope>NUCLEOTIDE SEQUENCE [LARGE SCALE GENOMIC DNA]</scope>
    <source>
        <strain evidence="2 3">HHTR114</strain>
    </source>
</reference>
<feature type="chain" id="PRO_5045614425" description="PEP-CTERM protein-sorting domain-containing protein" evidence="1">
    <location>
        <begin position="28"/>
        <end position="388"/>
    </location>
</feature>
<organism evidence="2 3">
    <name type="scientific">Hyphococcus aureus</name>
    <dbReference type="NCBI Taxonomy" id="2666033"/>
    <lineage>
        <taxon>Bacteria</taxon>
        <taxon>Pseudomonadati</taxon>
        <taxon>Pseudomonadota</taxon>
        <taxon>Alphaproteobacteria</taxon>
        <taxon>Parvularculales</taxon>
        <taxon>Parvularculaceae</taxon>
        <taxon>Hyphococcus</taxon>
    </lineage>
</organism>
<name>A0ABW1L2V4_9PROT</name>
<accession>A0ABW1L2V4</accession>
<feature type="signal peptide" evidence="1">
    <location>
        <begin position="1"/>
        <end position="27"/>
    </location>
</feature>